<dbReference type="HOGENOM" id="CLU_771180_0_0_5"/>
<evidence type="ECO:0000313" key="2">
    <source>
        <dbReference type="Proteomes" id="UP000018922"/>
    </source>
</evidence>
<protein>
    <submittedName>
        <fullName evidence="1">Uncharacterized protein</fullName>
    </submittedName>
</protein>
<proteinExistence type="predicted"/>
<gene>
    <name evidence="1" type="ordered locus">MGMSRv2__3041</name>
</gene>
<accession>V6F7F8</accession>
<evidence type="ECO:0000313" key="1">
    <source>
        <dbReference type="EMBL" id="CDL00256.1"/>
    </source>
</evidence>
<organism evidence="1 2">
    <name type="scientific">Magnetospirillum gryphiswaldense (strain DSM 6361 / JCM 21280 / NBRC 15271 / MSR-1)</name>
    <dbReference type="NCBI Taxonomy" id="431944"/>
    <lineage>
        <taxon>Bacteria</taxon>
        <taxon>Pseudomonadati</taxon>
        <taxon>Pseudomonadota</taxon>
        <taxon>Alphaproteobacteria</taxon>
        <taxon>Rhodospirillales</taxon>
        <taxon>Rhodospirillaceae</taxon>
        <taxon>Magnetospirillum</taxon>
    </lineage>
</organism>
<dbReference type="STRING" id="1430440.MGMSRv2__3041"/>
<dbReference type="Proteomes" id="UP000018922">
    <property type="component" value="Chromosome I"/>
</dbReference>
<reference evidence="1 2" key="1">
    <citation type="journal article" date="2014" name="Genome Announc.">
        <title>Complete genome sequence of Magnetospirillum gryphiswaldense MSR-1.</title>
        <authorList>
            <person name="Wang X."/>
            <person name="Wang Q."/>
            <person name="Zhang W."/>
            <person name="Wang Y."/>
            <person name="Li L."/>
            <person name="Wen T."/>
            <person name="Zhang T."/>
            <person name="Zhang Y."/>
            <person name="Xu J."/>
            <person name="Hu J."/>
            <person name="Li S."/>
            <person name="Liu L."/>
            <person name="Liu J."/>
            <person name="Jiang W."/>
            <person name="Tian J."/>
            <person name="Li Y."/>
            <person name="Schuler D."/>
            <person name="Wang L."/>
            <person name="Li J."/>
        </authorList>
    </citation>
    <scope>NUCLEOTIDE SEQUENCE [LARGE SCALE GENOMIC DNA]</scope>
    <source>
        <strain evidence="2">DSM 6361 / JCM 21280 / NBRC 15271 / MSR-1</strain>
    </source>
</reference>
<sequence>MTDQRLLIPYYREIRSARGCVSPSVDVQREWVRQRAAAHPFAAVSDVGREIETRYEGPGTPEANRQPRPKLREVLKAAADNGNSIILLPSMPKHYRYQWIADEIEQQRVPWLEIHPQKRAGRPASRKDHGKDVRLGEAIPIHGGEFNAVWKEIKRNCGWFIRSVERLNSKLLFRGTGERDHGPAFVGRPKVERRPKSSGLVNHRYAIDWMKEHGFAAHRGNSVICTSNPEHARAYSDIKQGKWRKIYAIFPFDGFDFTWSRNEREFAYVVSEEDGTLPFYDGDVDPPKGLKNRGWNPFLEDRLWSADYVSNDIDGALRAEHEIMISGVPYYGLDWSTYRTAVLKKLGFKLQNEPYTKRR</sequence>
<keyword evidence="2" id="KW-1185">Reference proteome</keyword>
<dbReference type="AlphaFoldDB" id="V6F7F8"/>
<dbReference type="EMBL" id="HG794546">
    <property type="protein sequence ID" value="CDL00256.1"/>
    <property type="molecule type" value="Genomic_DNA"/>
</dbReference>
<dbReference type="KEGG" id="mgy:MGMSRv2__3041"/>
<name>V6F7F8_MAGGM</name>